<proteinExistence type="predicted"/>
<evidence type="ECO:0000313" key="3">
    <source>
        <dbReference type="EMBL" id="CAA9225709.1"/>
    </source>
</evidence>
<feature type="compositionally biased region" description="Polar residues" evidence="1">
    <location>
        <begin position="56"/>
        <end position="82"/>
    </location>
</feature>
<keyword evidence="2" id="KW-0732">Signal</keyword>
<feature type="chain" id="PRO_5038469387" description="Secreted protein" evidence="2">
    <location>
        <begin position="21"/>
        <end position="269"/>
    </location>
</feature>
<evidence type="ECO:0000256" key="1">
    <source>
        <dbReference type="SAM" id="MobiDB-lite"/>
    </source>
</evidence>
<feature type="signal peptide" evidence="2">
    <location>
        <begin position="1"/>
        <end position="20"/>
    </location>
</feature>
<dbReference type="EMBL" id="CADCSZ010000055">
    <property type="protein sequence ID" value="CAA9225709.1"/>
    <property type="molecule type" value="Genomic_DNA"/>
</dbReference>
<evidence type="ECO:0000256" key="2">
    <source>
        <dbReference type="SAM" id="SignalP"/>
    </source>
</evidence>
<evidence type="ECO:0008006" key="4">
    <source>
        <dbReference type="Google" id="ProtNLM"/>
    </source>
</evidence>
<organism evidence="3">
    <name type="scientific">uncultured Acidimicrobiales bacterium</name>
    <dbReference type="NCBI Taxonomy" id="310071"/>
    <lineage>
        <taxon>Bacteria</taxon>
        <taxon>Bacillati</taxon>
        <taxon>Actinomycetota</taxon>
        <taxon>Acidimicrobiia</taxon>
        <taxon>Acidimicrobiales</taxon>
        <taxon>environmental samples</taxon>
    </lineage>
</organism>
<dbReference type="AlphaFoldDB" id="A0A6J4HMQ3"/>
<gene>
    <name evidence="3" type="ORF">AVDCRST_MAG76-958</name>
</gene>
<feature type="region of interest" description="Disordered" evidence="1">
    <location>
        <begin position="51"/>
        <end position="82"/>
    </location>
</feature>
<accession>A0A6J4HMQ3</accession>
<name>A0A6J4HMQ3_9ACTN</name>
<protein>
    <recommendedName>
        <fullName evidence="4">Secreted protein</fullName>
    </recommendedName>
</protein>
<reference evidence="3" key="1">
    <citation type="submission" date="2020-02" db="EMBL/GenBank/DDBJ databases">
        <authorList>
            <person name="Meier V. D."/>
        </authorList>
    </citation>
    <scope>NUCLEOTIDE SEQUENCE</scope>
    <source>
        <strain evidence="3">AVDCRST_MAG76</strain>
    </source>
</reference>
<sequence length="269" mass="27856">MKRLLVPVMAMATVAGGSLAVTSAPAHALTSNLGYACGYHANIKLGSNGKWGTQGCAPQSSREASTNSLAPSVNLPTSGSINSKNDADGAYSQFGPAVMFSSPYDALDNLANSGAMDVSTGGTTTITSTSQANGVGPSPFWTATPTSWLPSTGAPWNDGSVGYVKAQCTATSPTSTGSTVEIKNGRVDTSLDANGYPATWVDVPFNPSPNYTVPYVINTTPTQDHGEVVFNERINHADGSFTVNAMHMKLMGPYAWGDLIIGQVKCGHI</sequence>